<dbReference type="STRING" id="745820.SAMN04488053_10693"/>
<dbReference type="InterPro" id="IPR001296">
    <property type="entry name" value="Glyco_trans_1"/>
</dbReference>
<dbReference type="InterPro" id="IPR028098">
    <property type="entry name" value="Glyco_trans_4-like_N"/>
</dbReference>
<organism evidence="3 4">
    <name type="scientific">Alkalicoccus daliensis</name>
    <dbReference type="NCBI Taxonomy" id="745820"/>
    <lineage>
        <taxon>Bacteria</taxon>
        <taxon>Bacillati</taxon>
        <taxon>Bacillota</taxon>
        <taxon>Bacilli</taxon>
        <taxon>Bacillales</taxon>
        <taxon>Bacillaceae</taxon>
        <taxon>Alkalicoccus</taxon>
    </lineage>
</organism>
<dbReference type="GO" id="GO:0016757">
    <property type="term" value="F:glycosyltransferase activity"/>
    <property type="evidence" value="ECO:0007669"/>
    <property type="project" value="InterPro"/>
</dbReference>
<feature type="domain" description="Glycosyl transferase family 1" evidence="1">
    <location>
        <begin position="186"/>
        <end position="339"/>
    </location>
</feature>
<dbReference type="RefSeq" id="WP_090842997.1">
    <property type="nucleotide sequence ID" value="NZ_FNIL01000006.1"/>
</dbReference>
<keyword evidence="4" id="KW-1185">Reference proteome</keyword>
<protein>
    <submittedName>
        <fullName evidence="3">Glycosyltransferase involved in cell wall bisynthesis</fullName>
    </submittedName>
</protein>
<sequence length="368" mass="41982">MKIKILFFMYSLSGGGAERTVVNIINNLNKEKYEAVIVLVKKENNVYLDLLSKHVSVIILNGDRLRGSIFKLRRCIILEKPDLLFSTINGNNIILLLAKLLSFSKIPTIVREANNRTQSGKVTPINKIFTYITYNFISNQVITLSEGVKLDLVNNFKIKENKIKVIYNPVEVDQVYKLSLDTVEDFERKDKEKLMIAVGRLAEQKDYQTLLKAFEIINKEVNVRLLILGIGPLEKSLKDLCVDLNIEDRVVFLGFKSNPYKYMRLADLFILSSKWEGFGHVIVEAMASEVPVISTNCKSGPDEIIEENRYGVLVPVSNIGILASESIELLKNNEMRRKYLIEGGKRAKFFDAKKIVKDYESCFKEILS</sequence>
<evidence type="ECO:0000313" key="4">
    <source>
        <dbReference type="Proteomes" id="UP000198778"/>
    </source>
</evidence>
<dbReference type="Proteomes" id="UP000198778">
    <property type="component" value="Unassembled WGS sequence"/>
</dbReference>
<dbReference type="AlphaFoldDB" id="A0A1H0GFT5"/>
<dbReference type="EMBL" id="FNIL01000006">
    <property type="protein sequence ID" value="SDO05795.1"/>
    <property type="molecule type" value="Genomic_DNA"/>
</dbReference>
<name>A0A1H0GFT5_9BACI</name>
<dbReference type="OrthoDB" id="9787617at2"/>
<dbReference type="CDD" id="cd03811">
    <property type="entry name" value="GT4_GT28_WabH-like"/>
    <property type="match status" value="1"/>
</dbReference>
<dbReference type="Gene3D" id="3.40.50.2000">
    <property type="entry name" value="Glycogen Phosphorylase B"/>
    <property type="match status" value="2"/>
</dbReference>
<dbReference type="Pfam" id="PF00534">
    <property type="entry name" value="Glycos_transf_1"/>
    <property type="match status" value="1"/>
</dbReference>
<evidence type="ECO:0000259" key="1">
    <source>
        <dbReference type="Pfam" id="PF00534"/>
    </source>
</evidence>
<dbReference type="SUPFAM" id="SSF53756">
    <property type="entry name" value="UDP-Glycosyltransferase/glycogen phosphorylase"/>
    <property type="match status" value="1"/>
</dbReference>
<dbReference type="PANTHER" id="PTHR12526:SF630">
    <property type="entry name" value="GLYCOSYLTRANSFERASE"/>
    <property type="match status" value="1"/>
</dbReference>
<reference evidence="4" key="1">
    <citation type="submission" date="2016-10" db="EMBL/GenBank/DDBJ databases">
        <authorList>
            <person name="Varghese N."/>
            <person name="Submissions S."/>
        </authorList>
    </citation>
    <scope>NUCLEOTIDE SEQUENCE [LARGE SCALE GENOMIC DNA]</scope>
    <source>
        <strain evidence="4">CGMCC 1.10369</strain>
    </source>
</reference>
<accession>A0A1H0GFT5</accession>
<dbReference type="PANTHER" id="PTHR12526">
    <property type="entry name" value="GLYCOSYLTRANSFERASE"/>
    <property type="match status" value="1"/>
</dbReference>
<gene>
    <name evidence="3" type="ORF">SAMN04488053_10693</name>
</gene>
<feature type="domain" description="Glycosyltransferase subfamily 4-like N-terminal" evidence="2">
    <location>
        <begin position="15"/>
        <end position="173"/>
    </location>
</feature>
<evidence type="ECO:0000313" key="3">
    <source>
        <dbReference type="EMBL" id="SDO05795.1"/>
    </source>
</evidence>
<dbReference type="Pfam" id="PF13439">
    <property type="entry name" value="Glyco_transf_4"/>
    <property type="match status" value="1"/>
</dbReference>
<keyword evidence="3" id="KW-0808">Transferase</keyword>
<evidence type="ECO:0000259" key="2">
    <source>
        <dbReference type="Pfam" id="PF13439"/>
    </source>
</evidence>
<proteinExistence type="predicted"/>